<dbReference type="PANTHER" id="PTHR11941">
    <property type="entry name" value="ENOYL-COA HYDRATASE-RELATED"/>
    <property type="match status" value="1"/>
</dbReference>
<dbReference type="InterPro" id="IPR014748">
    <property type="entry name" value="Enoyl-CoA_hydra_C"/>
</dbReference>
<evidence type="ECO:0000256" key="4">
    <source>
        <dbReference type="ARBA" id="ARBA00023239"/>
    </source>
</evidence>
<sequence>MNFESIVFKKEGNIGIITINRPQAMNALNSQVLTELDAAIEGVKKDKDIYVLLLTGEGKAFVAGADIGEMSSKTPEEAKSFAKKGMELFRKIEELTIPTIALVNGFALGGGCELAMSFDIRIASEKAKFGQPEVGLGITPGFGGTQRLPRLVGLAKAKELIFTCDMIGAVEALNIGLVNKITTLDELIKEGMAMADKITSKGQVAVRYSKEAINTGMQTDIDTAMDIEANLFGLCFANSDQKEGMSAFTEKRKPEFKN</sequence>
<protein>
    <recommendedName>
        <fullName evidence="6">short-chain-enoyl-CoA hydratase</fullName>
        <ecNumber evidence="6">4.2.1.150</ecNumber>
    </recommendedName>
</protein>
<evidence type="ECO:0000256" key="2">
    <source>
        <dbReference type="ARBA" id="ARBA00005254"/>
    </source>
</evidence>
<dbReference type="GO" id="GO:0018812">
    <property type="term" value="F:3-hydroxyacyl-CoA dehydratase activity"/>
    <property type="evidence" value="ECO:0007669"/>
    <property type="project" value="UniProtKB-EC"/>
</dbReference>
<gene>
    <name evidence="7" type="ORF">HYG86_03485</name>
</gene>
<dbReference type="FunFam" id="3.90.226.10:FF:000009">
    <property type="entry name" value="Carnitinyl-CoA dehydratase"/>
    <property type="match status" value="1"/>
</dbReference>
<dbReference type="GO" id="GO:0006635">
    <property type="term" value="P:fatty acid beta-oxidation"/>
    <property type="evidence" value="ECO:0007669"/>
    <property type="project" value="TreeGrafter"/>
</dbReference>
<comment type="similarity">
    <text evidence="2">Belongs to the enoyl-CoA hydratase/isomerase family.</text>
</comment>
<dbReference type="PANTHER" id="PTHR11941:SF54">
    <property type="entry name" value="ENOYL-COA HYDRATASE, MITOCHONDRIAL"/>
    <property type="match status" value="1"/>
</dbReference>
<evidence type="ECO:0000313" key="7">
    <source>
        <dbReference type="EMBL" id="QNO13895.1"/>
    </source>
</evidence>
<dbReference type="CDD" id="cd06558">
    <property type="entry name" value="crotonase-like"/>
    <property type="match status" value="1"/>
</dbReference>
<evidence type="ECO:0000256" key="1">
    <source>
        <dbReference type="ARBA" id="ARBA00005086"/>
    </source>
</evidence>
<dbReference type="EMBL" id="CP058559">
    <property type="protein sequence ID" value="QNO13895.1"/>
    <property type="molecule type" value="Genomic_DNA"/>
</dbReference>
<keyword evidence="7" id="KW-0413">Isomerase</keyword>
<dbReference type="InterPro" id="IPR029045">
    <property type="entry name" value="ClpP/crotonase-like_dom_sf"/>
</dbReference>
<evidence type="ECO:0000256" key="6">
    <source>
        <dbReference type="ARBA" id="ARBA00067035"/>
    </source>
</evidence>
<name>A0A7G9W5D3_ALKCA</name>
<evidence type="ECO:0000256" key="5">
    <source>
        <dbReference type="ARBA" id="ARBA00050624"/>
    </source>
</evidence>
<evidence type="ECO:0000313" key="8">
    <source>
        <dbReference type="Proteomes" id="UP000516160"/>
    </source>
</evidence>
<keyword evidence="4" id="KW-0456">Lyase</keyword>
<dbReference type="EC" id="4.2.1.150" evidence="6"/>
<reference evidence="7 8" key="1">
    <citation type="submission" date="2020-07" db="EMBL/GenBank/DDBJ databases">
        <title>Alkalicella. sp. LB2 genome.</title>
        <authorList>
            <person name="Postec A."/>
            <person name="Quemeneur M."/>
        </authorList>
    </citation>
    <scope>NUCLEOTIDE SEQUENCE [LARGE SCALE GENOMIC DNA]</scope>
    <source>
        <strain evidence="7 8">LB2</strain>
    </source>
</reference>
<dbReference type="Pfam" id="PF00378">
    <property type="entry name" value="ECH_1"/>
    <property type="match status" value="1"/>
</dbReference>
<evidence type="ECO:0000256" key="3">
    <source>
        <dbReference type="ARBA" id="ARBA00011881"/>
    </source>
</evidence>
<comment type="pathway">
    <text evidence="1">Lipid metabolism; butanoate metabolism.</text>
</comment>
<dbReference type="KEGG" id="acae:HYG86_03485"/>
<comment type="catalytic activity">
    <reaction evidence="5">
        <text>a short-chain (3S)-3-hydroxyacyl-CoA = a short-chain (2E)-enoyl-CoA + H2O</text>
        <dbReference type="Rhea" id="RHEA:52664"/>
        <dbReference type="ChEBI" id="CHEBI:15377"/>
        <dbReference type="ChEBI" id="CHEBI:87488"/>
        <dbReference type="ChEBI" id="CHEBI:136760"/>
        <dbReference type="EC" id="4.2.1.150"/>
    </reaction>
</comment>
<accession>A0A7G9W5D3</accession>
<dbReference type="Gene3D" id="3.90.226.10">
    <property type="entry name" value="2-enoyl-CoA Hydratase, Chain A, domain 1"/>
    <property type="match status" value="1"/>
</dbReference>
<dbReference type="FunFam" id="1.10.12.10:FF:000001">
    <property type="entry name" value="Probable enoyl-CoA hydratase, mitochondrial"/>
    <property type="match status" value="1"/>
</dbReference>
<dbReference type="GO" id="GO:0016853">
    <property type="term" value="F:isomerase activity"/>
    <property type="evidence" value="ECO:0007669"/>
    <property type="project" value="UniProtKB-KW"/>
</dbReference>
<proteinExistence type="inferred from homology"/>
<dbReference type="AlphaFoldDB" id="A0A7G9W5D3"/>
<comment type="subunit">
    <text evidence="3">Homotetramer.</text>
</comment>
<organism evidence="7 8">
    <name type="scientific">Alkalicella caledoniensis</name>
    <dbReference type="NCBI Taxonomy" id="2731377"/>
    <lineage>
        <taxon>Bacteria</taxon>
        <taxon>Bacillati</taxon>
        <taxon>Bacillota</taxon>
        <taxon>Clostridia</taxon>
        <taxon>Eubacteriales</taxon>
        <taxon>Proteinivoracaceae</taxon>
        <taxon>Alkalicella</taxon>
    </lineage>
</organism>
<keyword evidence="8" id="KW-1185">Reference proteome</keyword>
<dbReference type="SUPFAM" id="SSF52096">
    <property type="entry name" value="ClpP/crotonase"/>
    <property type="match status" value="1"/>
</dbReference>
<dbReference type="InterPro" id="IPR001753">
    <property type="entry name" value="Enoyl-CoA_hydra/iso"/>
</dbReference>
<dbReference type="Gene3D" id="1.10.12.10">
    <property type="entry name" value="Lyase 2-enoyl-coa Hydratase, Chain A, domain 2"/>
    <property type="match status" value="1"/>
</dbReference>
<dbReference type="Proteomes" id="UP000516160">
    <property type="component" value="Chromosome"/>
</dbReference>
<dbReference type="RefSeq" id="WP_213167559.1">
    <property type="nucleotide sequence ID" value="NZ_CP058559.1"/>
</dbReference>